<dbReference type="SUPFAM" id="SSF53474">
    <property type="entry name" value="alpha/beta-Hydrolases"/>
    <property type="match status" value="1"/>
</dbReference>
<dbReference type="AlphaFoldDB" id="A0A9P1DVQ9"/>
<dbReference type="Gene3D" id="3.40.50.1820">
    <property type="entry name" value="alpha/beta hydrolase"/>
    <property type="match status" value="1"/>
</dbReference>
<evidence type="ECO:0008006" key="4">
    <source>
        <dbReference type="Google" id="ProtNLM"/>
    </source>
</evidence>
<comment type="caution">
    <text evidence="1">The sequence shown here is derived from an EMBL/GenBank/DDBJ whole genome shotgun (WGS) entry which is preliminary data.</text>
</comment>
<accession>A0A9P1DVQ9</accession>
<dbReference type="Proteomes" id="UP001152797">
    <property type="component" value="Unassembled WGS sequence"/>
</dbReference>
<reference evidence="1" key="1">
    <citation type="submission" date="2022-10" db="EMBL/GenBank/DDBJ databases">
        <authorList>
            <person name="Chen Y."/>
            <person name="Dougan E. K."/>
            <person name="Chan C."/>
            <person name="Rhodes N."/>
            <person name="Thang M."/>
        </authorList>
    </citation>
    <scope>NUCLEOTIDE SEQUENCE</scope>
</reference>
<name>A0A9P1DVQ9_9DINO</name>
<dbReference type="EMBL" id="CAMXCT010006623">
    <property type="protein sequence ID" value="CAI4017195.1"/>
    <property type="molecule type" value="Genomic_DNA"/>
</dbReference>
<protein>
    <recommendedName>
        <fullName evidence="4">DUF3089 domain-containing protein</fullName>
    </recommendedName>
</protein>
<dbReference type="EMBL" id="CAMXCT030006623">
    <property type="protein sequence ID" value="CAL4804507.1"/>
    <property type="molecule type" value="Genomic_DNA"/>
</dbReference>
<gene>
    <name evidence="1" type="ORF">C1SCF055_LOCUS41858</name>
</gene>
<dbReference type="OrthoDB" id="194358at2759"/>
<evidence type="ECO:0000313" key="3">
    <source>
        <dbReference type="Proteomes" id="UP001152797"/>
    </source>
</evidence>
<reference evidence="2 3" key="2">
    <citation type="submission" date="2024-05" db="EMBL/GenBank/DDBJ databases">
        <authorList>
            <person name="Chen Y."/>
            <person name="Shah S."/>
            <person name="Dougan E. K."/>
            <person name="Thang M."/>
            <person name="Chan C."/>
        </authorList>
    </citation>
    <scope>NUCLEOTIDE SEQUENCE [LARGE SCALE GENOMIC DNA]</scope>
</reference>
<dbReference type="EMBL" id="CAMXCT020006623">
    <property type="protein sequence ID" value="CAL1170570.1"/>
    <property type="molecule type" value="Genomic_DNA"/>
</dbReference>
<proteinExistence type="predicted"/>
<dbReference type="InterPro" id="IPR029058">
    <property type="entry name" value="AB_hydrolase_fold"/>
</dbReference>
<evidence type="ECO:0000313" key="2">
    <source>
        <dbReference type="EMBL" id="CAL4804507.1"/>
    </source>
</evidence>
<evidence type="ECO:0000313" key="1">
    <source>
        <dbReference type="EMBL" id="CAI4017195.1"/>
    </source>
</evidence>
<sequence>MGNQESSCCGCCRRIRAQFYRLEGEVLASDPPDFESARYWLAHPLHHPRRVDECLPKIAYLIQADGSMQQEDLKESDPQTLEAPADLFYLHGTMEGFGNRASINRYDQEAWIGFNTRHQMTACTAFTSACRAFAPLYRQAGMGGSWDLAFQDILSAFEHFLSESGDRPILLAGHSQGSIHIQRLVSERIAPDAAVMKRLVAVHAPGMGNWIDPSPLPLDTAAASTASTASTLEPSVAIWAAATPQADRKWTLIGFMSGGKGFVDFANPSGWSPGACGALLPEDDSKLPVLFRNFVESAEVADGLLRVRHHPAMEDKMQKLHSGHQDLHPYDIHLFWADVRERVKQQVTSFLSRSK</sequence>
<dbReference type="Pfam" id="PF11288">
    <property type="entry name" value="DUF3089"/>
    <property type="match status" value="1"/>
</dbReference>
<keyword evidence="3" id="KW-1185">Reference proteome</keyword>
<organism evidence="1">
    <name type="scientific">Cladocopium goreaui</name>
    <dbReference type="NCBI Taxonomy" id="2562237"/>
    <lineage>
        <taxon>Eukaryota</taxon>
        <taxon>Sar</taxon>
        <taxon>Alveolata</taxon>
        <taxon>Dinophyceae</taxon>
        <taxon>Suessiales</taxon>
        <taxon>Symbiodiniaceae</taxon>
        <taxon>Cladocopium</taxon>
    </lineage>
</organism>
<dbReference type="InterPro" id="IPR021440">
    <property type="entry name" value="DUF3089"/>
</dbReference>